<reference evidence="1" key="1">
    <citation type="journal article" date="2013" name="J. Plant Res.">
        <title>Effect of fungi and light on seed germination of three Opuntia species from semiarid lands of central Mexico.</title>
        <authorList>
            <person name="Delgado-Sanchez P."/>
            <person name="Jimenez-Bremont J.F."/>
            <person name="Guerrero-Gonzalez Mde L."/>
            <person name="Flores J."/>
        </authorList>
    </citation>
    <scope>NUCLEOTIDE SEQUENCE</scope>
    <source>
        <tissue evidence="1">Cladode</tissue>
    </source>
</reference>
<dbReference type="AlphaFoldDB" id="A0A7C9EQE2"/>
<protein>
    <submittedName>
        <fullName evidence="1">Uncharacterized protein</fullName>
    </submittedName>
</protein>
<proteinExistence type="predicted"/>
<dbReference type="EMBL" id="GISG01228940">
    <property type="protein sequence ID" value="MBA4665849.1"/>
    <property type="molecule type" value="Transcribed_RNA"/>
</dbReference>
<sequence length="103" mass="12049">MSSMINRYAINPRHEDSSHQINLSILNPQRYLKRNPDTQVNACIVGKQEKHTRSRTHIHLHFGAPDDPSTHKQLYPKNNAQIFFKDAIIQFRNKIAADKQKFK</sequence>
<organism evidence="1">
    <name type="scientific">Opuntia streptacantha</name>
    <name type="common">Prickly pear cactus</name>
    <name type="synonym">Opuntia cardona</name>
    <dbReference type="NCBI Taxonomy" id="393608"/>
    <lineage>
        <taxon>Eukaryota</taxon>
        <taxon>Viridiplantae</taxon>
        <taxon>Streptophyta</taxon>
        <taxon>Embryophyta</taxon>
        <taxon>Tracheophyta</taxon>
        <taxon>Spermatophyta</taxon>
        <taxon>Magnoliopsida</taxon>
        <taxon>eudicotyledons</taxon>
        <taxon>Gunneridae</taxon>
        <taxon>Pentapetalae</taxon>
        <taxon>Caryophyllales</taxon>
        <taxon>Cactineae</taxon>
        <taxon>Cactaceae</taxon>
        <taxon>Opuntioideae</taxon>
        <taxon>Opuntia</taxon>
    </lineage>
</organism>
<accession>A0A7C9EQE2</accession>
<name>A0A7C9EQE2_OPUST</name>
<evidence type="ECO:0000313" key="1">
    <source>
        <dbReference type="EMBL" id="MBA4665849.1"/>
    </source>
</evidence>
<reference evidence="1" key="2">
    <citation type="submission" date="2020-07" db="EMBL/GenBank/DDBJ databases">
        <authorList>
            <person name="Vera ALvarez R."/>
            <person name="Arias-Moreno D.M."/>
            <person name="Jimenez-Jacinto V."/>
            <person name="Jimenez-Bremont J.F."/>
            <person name="Swaminathan K."/>
            <person name="Moose S.P."/>
            <person name="Guerrero-Gonzalez M.L."/>
            <person name="Marino-Ramirez L."/>
            <person name="Landsman D."/>
            <person name="Rodriguez-Kessler M."/>
            <person name="Delgado-Sanchez P."/>
        </authorList>
    </citation>
    <scope>NUCLEOTIDE SEQUENCE</scope>
    <source>
        <tissue evidence="1">Cladode</tissue>
    </source>
</reference>